<evidence type="ECO:0000256" key="5">
    <source>
        <dbReference type="ARBA" id="ARBA00022840"/>
    </source>
</evidence>
<evidence type="ECO:0000256" key="6">
    <source>
        <dbReference type="ARBA" id="ARBA00023125"/>
    </source>
</evidence>
<dbReference type="GO" id="GO:0043139">
    <property type="term" value="F:5'-3' DNA helicase activity"/>
    <property type="evidence" value="ECO:0007669"/>
    <property type="project" value="TreeGrafter"/>
</dbReference>
<dbReference type="InterPro" id="IPR011335">
    <property type="entry name" value="Restrct_endonuc-II-like"/>
</dbReference>
<dbReference type="Pfam" id="PF18741">
    <property type="entry name" value="MTES_1575"/>
    <property type="match status" value="1"/>
</dbReference>
<dbReference type="CDD" id="cd18808">
    <property type="entry name" value="SF1_C_Upf1"/>
    <property type="match status" value="1"/>
</dbReference>
<dbReference type="Pfam" id="PF13087">
    <property type="entry name" value="AAA_12"/>
    <property type="match status" value="1"/>
</dbReference>
<evidence type="ECO:0000259" key="9">
    <source>
        <dbReference type="Pfam" id="PF13086"/>
    </source>
</evidence>
<evidence type="ECO:0000313" key="14">
    <source>
        <dbReference type="Proteomes" id="UP000501240"/>
    </source>
</evidence>
<evidence type="ECO:0000256" key="4">
    <source>
        <dbReference type="ARBA" id="ARBA00022806"/>
    </source>
</evidence>
<feature type="domain" description="DNA2/NAM7 helicase-like C-terminal" evidence="10">
    <location>
        <begin position="1116"/>
        <end position="1289"/>
    </location>
</feature>
<dbReference type="Gene3D" id="3.40.50.300">
    <property type="entry name" value="P-loop containing nucleotide triphosphate hydrolases"/>
    <property type="match status" value="3"/>
</dbReference>
<evidence type="ECO:0000259" key="11">
    <source>
        <dbReference type="Pfam" id="PF18741"/>
    </source>
</evidence>
<feature type="domain" description="DNA2/NAM7 helicase helicase" evidence="9">
    <location>
        <begin position="349"/>
        <end position="469"/>
    </location>
</feature>
<dbReference type="InterPro" id="IPR027417">
    <property type="entry name" value="P-loop_NTPase"/>
</dbReference>
<feature type="domain" description="Restriction endonuclease type II-like" evidence="11">
    <location>
        <begin position="1331"/>
        <end position="1422"/>
    </location>
</feature>
<gene>
    <name evidence="13" type="ORF">ACTIVE_2161</name>
</gene>
<feature type="compositionally biased region" description="Pro residues" evidence="8">
    <location>
        <begin position="1503"/>
        <end position="1513"/>
    </location>
</feature>
<evidence type="ECO:0000256" key="8">
    <source>
        <dbReference type="SAM" id="MobiDB-lite"/>
    </source>
</evidence>
<evidence type="ECO:0000256" key="1">
    <source>
        <dbReference type="ARBA" id="ARBA00007913"/>
    </source>
</evidence>
<dbReference type="GO" id="GO:0016787">
    <property type="term" value="F:hydrolase activity"/>
    <property type="evidence" value="ECO:0007669"/>
    <property type="project" value="UniProtKB-KW"/>
</dbReference>
<protein>
    <submittedName>
        <fullName evidence="13">DNA helicase</fullName>
    </submittedName>
</protein>
<proteinExistence type="inferred from homology"/>
<dbReference type="InterPro" id="IPR055370">
    <property type="entry name" value="Lsr2_DNA-bd"/>
</dbReference>
<dbReference type="Pfam" id="PF13086">
    <property type="entry name" value="AAA_11"/>
    <property type="match status" value="1"/>
</dbReference>
<dbReference type="Gene3D" id="3.40.960.10">
    <property type="entry name" value="VSR Endonuclease"/>
    <property type="match status" value="1"/>
</dbReference>
<dbReference type="InterPro" id="IPR050534">
    <property type="entry name" value="Coronavir_polyprotein_1ab"/>
</dbReference>
<feature type="region of interest" description="Disordered" evidence="8">
    <location>
        <begin position="1471"/>
        <end position="1518"/>
    </location>
</feature>
<feature type="domain" description="Lsr2 DNA-binding" evidence="12">
    <location>
        <begin position="1522"/>
        <end position="1549"/>
    </location>
</feature>
<keyword evidence="7" id="KW-0175">Coiled coil</keyword>
<dbReference type="PANTHER" id="PTHR43788">
    <property type="entry name" value="DNA2/NAM7 HELICASE FAMILY MEMBER"/>
    <property type="match status" value="1"/>
</dbReference>
<keyword evidence="4 13" id="KW-0347">Helicase</keyword>
<keyword evidence="6" id="KW-0238">DNA-binding</keyword>
<dbReference type="GO" id="GO:0003677">
    <property type="term" value="F:DNA binding"/>
    <property type="evidence" value="ECO:0007669"/>
    <property type="project" value="UniProtKB-KW"/>
</dbReference>
<dbReference type="Proteomes" id="UP000501240">
    <property type="component" value="Chromosome"/>
</dbReference>
<evidence type="ECO:0000256" key="7">
    <source>
        <dbReference type="SAM" id="Coils"/>
    </source>
</evidence>
<feature type="coiled-coil region" evidence="7">
    <location>
        <begin position="448"/>
        <end position="482"/>
    </location>
</feature>
<comment type="similarity">
    <text evidence="1">Belongs to the DNA2/NAM7 helicase family.</text>
</comment>
<accession>A0A7D3ZKC0</accession>
<dbReference type="GO" id="GO:0016746">
    <property type="term" value="F:acyltransferase activity"/>
    <property type="evidence" value="ECO:0007669"/>
    <property type="project" value="InterPro"/>
</dbReference>
<dbReference type="InterPro" id="IPR041679">
    <property type="entry name" value="DNA2/NAM7-like_C"/>
</dbReference>
<evidence type="ECO:0000256" key="3">
    <source>
        <dbReference type="ARBA" id="ARBA00022801"/>
    </source>
</evidence>
<dbReference type="RefSeq" id="WP_173094928.1">
    <property type="nucleotide sequence ID" value="NZ_CP053892.1"/>
</dbReference>
<organism evidence="13 14">
    <name type="scientific">Actinomadura verrucosospora</name>
    <dbReference type="NCBI Taxonomy" id="46165"/>
    <lineage>
        <taxon>Bacteria</taxon>
        <taxon>Bacillati</taxon>
        <taxon>Actinomycetota</taxon>
        <taxon>Actinomycetes</taxon>
        <taxon>Streptosporangiales</taxon>
        <taxon>Thermomonosporaceae</taxon>
        <taxon>Actinomadura</taxon>
    </lineage>
</organism>
<dbReference type="SUPFAM" id="SSF52540">
    <property type="entry name" value="P-loop containing nucleoside triphosphate hydrolases"/>
    <property type="match status" value="1"/>
</dbReference>
<dbReference type="EMBL" id="CP053892">
    <property type="protein sequence ID" value="QKG20523.1"/>
    <property type="molecule type" value="Genomic_DNA"/>
</dbReference>
<keyword evidence="5" id="KW-0067">ATP-binding</keyword>
<sequence>MTDRRGAIGDARGHGVTGDATARARIGHLYDYLGALAQEVYAKPVRHLGDHDGVASPEVLPVHASVRIGEAAGDAWLRVGKTPKPRPPACPPAIADVLQDVARDDPAEPPELPEDADEKVRAVFERWRADVWDPWAETARVAVAARELYETLFRLRQRMRADEATHELVWGHGILGWNHGGHRICHPLLVTRMRIVFEQESGEIAIVPDGAPVLETDFLQGLGVAGLDRLEELRGTAPDPWAPEEARPFYRRVVTPLGLDGRLAAGDGLPEVGDAPVVGETWRLVVRKRRVMFLRFFEQLKKAVEEGDRLPAPMVALAAGEDAARDVLAAGADDWAPVAERLLLPLAANDEQEQIARKLARHSGVTVQGPPGTGKSHTIANLVSHLVAHGKRVLVTAHKDQALAVLREKIPKELRDLSLAVLGSSSAHLTELQGSVQAITAAADSVNVKREKSAVAALRERLDEVERDVLVLRKRLRESLEREQETLEIGGLPRRAADVAAWLAEHEDALGRIPDVLPESAVPPLSGAELVELYGLAAAIGERDAAAAATDLPPAERLPSGAELGARWDELRRLDEALAGYRDYVEDLARVDAAGDAELAELAERCGSAGRGLGGLQEPWLLRLRDQVVQGQQWHALWAEHARRLGTDAAECARLRAACAGAAVEVPPGPYRETLSLLEQARARFAQGKRVSPLTQRALAQFLKAASLDGESPRTVADVDRIAAFVELRRRRESAARLWNDELVATLGAPEPQGGAVEIWIDAKVRQIVAALTWETAGWPDLRGRLCRVMSPETVPERPVPDDLHRLADVLGGLRARARQRQLQSEMDALAGFLAEGRGRPGASPLWTDLATAAAQQDRHVWEAALASSVRLAALRPRAERLGVLHDRLAAVAPRWAGLIRSTGGDVAECGDPARSDLLWRWRQAETWLRAIIDAGDLASVQRRLDEAQDEQRRHTLELTRRAAWLAMKRNLGATQRQALVGWLQTLRKIGKGTGAGANKWRAEAQRLMPEAMGAVPVWIMPYYRVAESFDPAVAPRFDVVVIDESSQCDVFALGLLGLGHKVVVVGDDKQISPSAVGVRRDRVDELIRTHLPGFPNALLLDMESSLYDASARLFPGVVRLREHFRCLPRIIEFSSQHYYGGEIQPLREESADRPPGPVVRAVHVPDGVRRDLPIGNVNEAEADALVDQVVQCCSDPAYNGRTMGVISLLGTSRQAQYIDQALLAKLGPEEYERRRLRCGDAYGFQGDERDVVFISVVADSNRAPFTSRQYEQRVNVAASRARDQMWVFHSVRPHELHPDDQRGHLIRYATDGQRSADLARDLEARCDSDFERRVLRMLLARDYLVTPQHPVGNLRIDLVVRGGDGAKLAIECDGDKFHGPDQWEDDLRRQTVLERLGWRFWRVRGSVFYRDPEAAMSGLWPLLDDLGITPGAAPATEPVPTPASAPAGPLANPVSVRAGVAPGPDDFITAFDVFAPPPAPEPAPEPGPEEPAHAEPSLAPEPSGPVAPPDVPPGRVATIDQVRAWARATGRHVGARGRLAKAVIDDYNWEHPDALYDPDQ</sequence>
<reference evidence="13 14" key="1">
    <citation type="submission" date="2020-05" db="EMBL/GenBank/DDBJ databases">
        <title>Actinomadura verrucosospora NRRL-B18236 (PFL_A860) Genome sequencing and assembly.</title>
        <authorList>
            <person name="Samborskyy M."/>
        </authorList>
    </citation>
    <scope>NUCLEOTIDE SEQUENCE [LARGE SCALE GENOMIC DNA]</scope>
    <source>
        <strain evidence="13 14">NRRL:B18236</strain>
    </source>
</reference>
<keyword evidence="2" id="KW-0547">Nucleotide-binding</keyword>
<dbReference type="Pfam" id="PF23359">
    <property type="entry name" value="Lsr2_DNA-bd"/>
    <property type="match status" value="1"/>
</dbReference>
<evidence type="ECO:0000259" key="10">
    <source>
        <dbReference type="Pfam" id="PF13087"/>
    </source>
</evidence>
<keyword evidence="3" id="KW-0378">Hydrolase</keyword>
<dbReference type="Gene3D" id="4.10.320.10">
    <property type="entry name" value="E3-binding domain"/>
    <property type="match status" value="1"/>
</dbReference>
<dbReference type="InterPro" id="IPR047187">
    <property type="entry name" value="SF1_C_Upf1"/>
</dbReference>
<feature type="compositionally biased region" description="Pro residues" evidence="8">
    <location>
        <begin position="1476"/>
        <end position="1487"/>
    </location>
</feature>
<dbReference type="PANTHER" id="PTHR43788:SF8">
    <property type="entry name" value="DNA-BINDING PROTEIN SMUBP-2"/>
    <property type="match status" value="1"/>
</dbReference>
<evidence type="ECO:0000313" key="13">
    <source>
        <dbReference type="EMBL" id="QKG20523.1"/>
    </source>
</evidence>
<name>A0A7D3ZKC0_ACTVE</name>
<dbReference type="InterPro" id="IPR041677">
    <property type="entry name" value="DNA2/NAM7_AAA_11"/>
</dbReference>
<evidence type="ECO:0000259" key="12">
    <source>
        <dbReference type="Pfam" id="PF23359"/>
    </source>
</evidence>
<evidence type="ECO:0000256" key="2">
    <source>
        <dbReference type="ARBA" id="ARBA00022741"/>
    </source>
</evidence>
<dbReference type="InterPro" id="IPR049468">
    <property type="entry name" value="Restrct_endonuc-II-like_dom"/>
</dbReference>
<dbReference type="InterPro" id="IPR036625">
    <property type="entry name" value="E3-bd_dom_sf"/>
</dbReference>
<dbReference type="SUPFAM" id="SSF52980">
    <property type="entry name" value="Restriction endonuclease-like"/>
    <property type="match status" value="1"/>
</dbReference>
<keyword evidence="14" id="KW-1185">Reference proteome</keyword>
<dbReference type="GO" id="GO:0005524">
    <property type="term" value="F:ATP binding"/>
    <property type="evidence" value="ECO:0007669"/>
    <property type="project" value="UniProtKB-KW"/>
</dbReference>